<dbReference type="AlphaFoldDB" id="A0A6C0EE53"/>
<name>A0A6C0EE53_9ZZZZ</name>
<organism evidence="1">
    <name type="scientific">viral metagenome</name>
    <dbReference type="NCBI Taxonomy" id="1070528"/>
    <lineage>
        <taxon>unclassified sequences</taxon>
        <taxon>metagenomes</taxon>
        <taxon>organismal metagenomes</taxon>
    </lineage>
</organism>
<reference evidence="1" key="1">
    <citation type="journal article" date="2020" name="Nature">
        <title>Giant virus diversity and host interactions through global metagenomics.</title>
        <authorList>
            <person name="Schulz F."/>
            <person name="Roux S."/>
            <person name="Paez-Espino D."/>
            <person name="Jungbluth S."/>
            <person name="Walsh D.A."/>
            <person name="Denef V.J."/>
            <person name="McMahon K.D."/>
            <person name="Konstantinidis K.T."/>
            <person name="Eloe-Fadrosh E.A."/>
            <person name="Kyrpides N.C."/>
            <person name="Woyke T."/>
        </authorList>
    </citation>
    <scope>NUCLEOTIDE SEQUENCE</scope>
    <source>
        <strain evidence="1">GVMAG-M-3300023179-2</strain>
    </source>
</reference>
<sequence length="131" mass="15600">MPFDFSLEYNYYIYYNLITKMYTVIHTVPNGEAYNIKFNKGELIIDNNNFNDNFLIELKILFNNKFVDIVDGSVFNQNSNYLSDRNYYLKDLDNSENDISNLESGSMFICQDRILIRNLNNTGWYTIMYNN</sequence>
<evidence type="ECO:0000313" key="1">
    <source>
        <dbReference type="EMBL" id="QHT27022.1"/>
    </source>
</evidence>
<accession>A0A6C0EE53</accession>
<proteinExistence type="predicted"/>
<dbReference type="EMBL" id="MN739807">
    <property type="protein sequence ID" value="QHT27022.1"/>
    <property type="molecule type" value="Genomic_DNA"/>
</dbReference>
<protein>
    <submittedName>
        <fullName evidence="1">Uncharacterized protein</fullName>
    </submittedName>
</protein>